<organism evidence="2 3">
    <name type="scientific">Pleurotus ostreatus (strain PC15)</name>
    <name type="common">Oyster mushroom</name>
    <dbReference type="NCBI Taxonomy" id="1137138"/>
    <lineage>
        <taxon>Eukaryota</taxon>
        <taxon>Fungi</taxon>
        <taxon>Dikarya</taxon>
        <taxon>Basidiomycota</taxon>
        <taxon>Agaricomycotina</taxon>
        <taxon>Agaricomycetes</taxon>
        <taxon>Agaricomycetidae</taxon>
        <taxon>Agaricales</taxon>
        <taxon>Pleurotineae</taxon>
        <taxon>Pleurotaceae</taxon>
        <taxon>Pleurotus</taxon>
    </lineage>
</organism>
<gene>
    <name evidence="2" type="ORF">PLEOSDRAFT_1015108</name>
    <name evidence="1" type="ORF">PLEOSDRAFT_1015110</name>
</gene>
<dbReference type="Proteomes" id="UP000027073">
    <property type="component" value="Unassembled WGS sequence"/>
</dbReference>
<dbReference type="VEuPathDB" id="FungiDB:PLEOSDRAFT_1015110"/>
<proteinExistence type="predicted"/>
<dbReference type="EMBL" id="KL198014">
    <property type="protein sequence ID" value="KDQ22940.1"/>
    <property type="molecule type" value="Genomic_DNA"/>
</dbReference>
<feature type="non-terminal residue" evidence="2">
    <location>
        <position position="175"/>
    </location>
</feature>
<protein>
    <submittedName>
        <fullName evidence="2">Uncharacterized protein</fullName>
    </submittedName>
</protein>
<name>A0A067P7D0_PLEO1</name>
<evidence type="ECO:0000313" key="2">
    <source>
        <dbReference type="EMBL" id="KDQ31791.1"/>
    </source>
</evidence>
<dbReference type="OrthoDB" id="2205812at2759"/>
<evidence type="ECO:0000313" key="1">
    <source>
        <dbReference type="EMBL" id="KDQ22940.1"/>
    </source>
</evidence>
<dbReference type="VEuPathDB" id="FungiDB:PLEOSDRAFT_1015108"/>
<dbReference type="EMBL" id="KL198005">
    <property type="protein sequence ID" value="KDQ31791.1"/>
    <property type="molecule type" value="Genomic_DNA"/>
</dbReference>
<reference evidence="3" key="1">
    <citation type="journal article" date="2014" name="Proc. Natl. Acad. Sci. U.S.A.">
        <title>Extensive sampling of basidiomycete genomes demonstrates inadequacy of the white-rot/brown-rot paradigm for wood decay fungi.</title>
        <authorList>
            <person name="Riley R."/>
            <person name="Salamov A.A."/>
            <person name="Brown D.W."/>
            <person name="Nagy L.G."/>
            <person name="Floudas D."/>
            <person name="Held B.W."/>
            <person name="Levasseur A."/>
            <person name="Lombard V."/>
            <person name="Morin E."/>
            <person name="Otillar R."/>
            <person name="Lindquist E.A."/>
            <person name="Sun H."/>
            <person name="LaButti K.M."/>
            <person name="Schmutz J."/>
            <person name="Jabbour D."/>
            <person name="Luo H."/>
            <person name="Baker S.E."/>
            <person name="Pisabarro A.G."/>
            <person name="Walton J.D."/>
            <person name="Blanchette R.A."/>
            <person name="Henrissat B."/>
            <person name="Martin F."/>
            <person name="Cullen D."/>
            <person name="Hibbett D.S."/>
            <person name="Grigoriev I.V."/>
        </authorList>
    </citation>
    <scope>NUCLEOTIDE SEQUENCE [LARGE SCALE GENOMIC DNA]</scope>
    <source>
        <strain evidence="3">PC15</strain>
    </source>
</reference>
<reference evidence="2" key="2">
    <citation type="journal article" date="2014" name="Proc. Natl. Acad. Sci. U.S.A.">
        <title>Extensive sampling of basidiomycete genomes demonstrates inadequacy of the white rot/brown rot paradigm for wood decay fungi.</title>
        <authorList>
            <person name="Riley R."/>
            <person name="Salamov A.A."/>
            <person name="Brown D.W."/>
            <person name="Nagy L.G."/>
            <person name="Floudas D."/>
            <person name="Held B.W."/>
            <person name="Levasseur A."/>
            <person name="Lombard V."/>
            <person name="Morin E."/>
            <person name="Otillar R."/>
            <person name="Lindquist E.A."/>
            <person name="Sun H."/>
            <person name="LaButti K.M."/>
            <person name="Schmutz J."/>
            <person name="Jabbour D."/>
            <person name="Luo H."/>
            <person name="Baker S.E."/>
            <person name="Pisabarro A.G."/>
            <person name="Walton J.D."/>
            <person name="Blanchette R.A."/>
            <person name="Henrissat B."/>
            <person name="Martin F."/>
            <person name="Cullen D."/>
            <person name="Hibbett D.S."/>
            <person name="Grigoriev I.V."/>
        </authorList>
    </citation>
    <scope>NUCLEOTIDE SEQUENCE</scope>
    <source>
        <strain evidence="2">PC15</strain>
    </source>
</reference>
<accession>A0A067P7D0</accession>
<feature type="non-terminal residue" evidence="2">
    <location>
        <position position="1"/>
    </location>
</feature>
<evidence type="ECO:0000313" key="3">
    <source>
        <dbReference type="Proteomes" id="UP000027073"/>
    </source>
</evidence>
<sequence length="175" mass="19980">SGIKGIDVPGTEEKLIANLFADDTTVFLNEEDDFNTLQTILNKWCIAAGAKFNTKKTQILPIGSEEYRGRVIRERKVSQEHHGIPEEMKIVPDGQLTRILGAWIGNKGNQESPWTPVVEKIDEDLERWEKGHPTAEGRKLIIQMVIGGRTQYLARVQGMPKQIEDNLRKRIRKFF</sequence>
<dbReference type="HOGENOM" id="CLU_077575_1_0_1"/>
<dbReference type="AlphaFoldDB" id="A0A067P7D0"/>